<dbReference type="EMBL" id="CBLU010000030">
    <property type="protein sequence ID" value="CDG05984.1"/>
    <property type="molecule type" value="Genomic_DNA"/>
</dbReference>
<name>S6FB67_LACLL</name>
<dbReference type="Proteomes" id="UP000015361">
    <property type="component" value="Unassembled WGS sequence"/>
</dbReference>
<gene>
    <name evidence="1" type="primary">BC_2950</name>
    <name evidence="1" type="ORF">O9U_00765</name>
</gene>
<dbReference type="Gene3D" id="3.40.50.300">
    <property type="entry name" value="P-loop containing nucleotide triphosphate hydrolases"/>
    <property type="match status" value="1"/>
</dbReference>
<dbReference type="SUPFAM" id="SSF52540">
    <property type="entry name" value="P-loop containing nucleoside triphosphate hydrolases"/>
    <property type="match status" value="1"/>
</dbReference>
<keyword evidence="1" id="KW-0808">Transferase</keyword>
<dbReference type="AlphaFoldDB" id="S6FB67"/>
<dbReference type="InterPro" id="IPR027417">
    <property type="entry name" value="P-loop_NTPase"/>
</dbReference>
<protein>
    <submittedName>
        <fullName evidence="1">Kinase</fullName>
    </submittedName>
</protein>
<reference evidence="1 2" key="1">
    <citation type="journal article" date="2013" name="Appl. Environ. Microbiol.">
        <title>The Carbohydrate Metabolism Signature of Lactococcus lactis Strain A12 Reveals Its Sourdough Ecosystem Origin.</title>
        <authorList>
            <person name="Passerini D."/>
            <person name="Coddeville M."/>
            <person name="Le Bourgeois P."/>
            <person name="Loubiere P."/>
            <person name="Ritzenthaler P."/>
            <person name="Fontagne-Faucher C."/>
            <person name="Daveran-Mingot M.L."/>
            <person name="Cocaign-Bousquet M."/>
        </authorList>
    </citation>
    <scope>NUCLEOTIDE SEQUENCE [LARGE SCALE GENOMIC DNA]</scope>
    <source>
        <strain evidence="1 2">A12</strain>
    </source>
</reference>
<dbReference type="RefSeq" id="WP_021723389.1">
    <property type="nucleotide sequence ID" value="NZ_CBLU010000030.1"/>
</dbReference>
<proteinExistence type="predicted"/>
<sequence length="101" mass="11825">MLISQDEIRLKILNVKDRVDNPTADLIKTIALFGKSRFKIIIIEGILSTHKYKNLLSDLVSSFKYNSNLYYFDIPFEETVRRHNTRYKSSLWGEETMKHGG</sequence>
<accession>S6FB67</accession>
<keyword evidence="1" id="KW-0418">Kinase</keyword>
<evidence type="ECO:0000313" key="2">
    <source>
        <dbReference type="Proteomes" id="UP000015361"/>
    </source>
</evidence>
<evidence type="ECO:0000313" key="1">
    <source>
        <dbReference type="EMBL" id="CDG05984.1"/>
    </source>
</evidence>
<dbReference type="GO" id="GO:0016301">
    <property type="term" value="F:kinase activity"/>
    <property type="evidence" value="ECO:0007669"/>
    <property type="project" value="UniProtKB-KW"/>
</dbReference>
<comment type="caution">
    <text evidence="1">The sequence shown here is derived from an EMBL/GenBank/DDBJ whole genome shotgun (WGS) entry which is preliminary data.</text>
</comment>
<organism evidence="1 2">
    <name type="scientific">Lactococcus lactis subsp. lactis A12</name>
    <dbReference type="NCBI Taxonomy" id="1137134"/>
    <lineage>
        <taxon>Bacteria</taxon>
        <taxon>Bacillati</taxon>
        <taxon>Bacillota</taxon>
        <taxon>Bacilli</taxon>
        <taxon>Lactobacillales</taxon>
        <taxon>Streptococcaceae</taxon>
        <taxon>Lactococcus</taxon>
    </lineage>
</organism>